<evidence type="ECO:0000313" key="1">
    <source>
        <dbReference type="EMBL" id="VDM99839.1"/>
    </source>
</evidence>
<evidence type="ECO:0000313" key="2">
    <source>
        <dbReference type="Proteomes" id="UP000276776"/>
    </source>
</evidence>
<proteinExistence type="predicted"/>
<dbReference type="WBParaSite" id="TCLT_0000340201-mRNA-1">
    <property type="protein sequence ID" value="TCLT_0000340201-mRNA-1"/>
    <property type="gene ID" value="TCLT_0000340201"/>
</dbReference>
<dbReference type="Proteomes" id="UP000276776">
    <property type="component" value="Unassembled WGS sequence"/>
</dbReference>
<reference evidence="1 2" key="2">
    <citation type="submission" date="2018-11" db="EMBL/GenBank/DDBJ databases">
        <authorList>
            <consortium name="Pathogen Informatics"/>
        </authorList>
    </citation>
    <scope>NUCLEOTIDE SEQUENCE [LARGE SCALE GENOMIC DNA]</scope>
</reference>
<evidence type="ECO:0000313" key="3">
    <source>
        <dbReference type="WBParaSite" id="TCLT_0000340201-mRNA-1"/>
    </source>
</evidence>
<dbReference type="EMBL" id="UYYF01001407">
    <property type="protein sequence ID" value="VDM99839.1"/>
    <property type="molecule type" value="Genomic_DNA"/>
</dbReference>
<organism evidence="3">
    <name type="scientific">Thelazia callipaeda</name>
    <name type="common">Oriental eyeworm</name>
    <name type="synonym">Parasitic nematode</name>
    <dbReference type="NCBI Taxonomy" id="103827"/>
    <lineage>
        <taxon>Eukaryota</taxon>
        <taxon>Metazoa</taxon>
        <taxon>Ecdysozoa</taxon>
        <taxon>Nematoda</taxon>
        <taxon>Chromadorea</taxon>
        <taxon>Rhabditida</taxon>
        <taxon>Spirurina</taxon>
        <taxon>Spiruromorpha</taxon>
        <taxon>Thelazioidea</taxon>
        <taxon>Thelaziidae</taxon>
        <taxon>Thelazia</taxon>
    </lineage>
</organism>
<name>A0A0N5CT44_THECL</name>
<reference evidence="3" key="1">
    <citation type="submission" date="2017-02" db="UniProtKB">
        <authorList>
            <consortium name="WormBaseParasite"/>
        </authorList>
    </citation>
    <scope>IDENTIFICATION</scope>
</reference>
<accession>A0A0N5CT44</accession>
<protein>
    <submittedName>
        <fullName evidence="3">SHR-BD domain-containing protein</fullName>
    </submittedName>
</protein>
<sequence>SSPSLLFGLKIEVSPVLSEVANVFGVFATTVGIDSRLTCRLQLEAKCRTASVRVIMHDADNCSRSIYGSSSASVLGRNSTLNEMICAGDFFVRITDSQSRHGVDTKKHQWSKMAPKKEADRMMPVSIQSIFYSGWRHGKFTWCIRWLTFSMLGFKDS</sequence>
<dbReference type="AlphaFoldDB" id="A0A0N5CT44"/>
<gene>
    <name evidence="1" type="ORF">TCLT_LOCUS3395</name>
</gene>
<keyword evidence="2" id="KW-1185">Reference proteome</keyword>